<dbReference type="RefSeq" id="WP_379291532.1">
    <property type="nucleotide sequence ID" value="NZ_JBHTIU010000104.1"/>
</dbReference>
<keyword evidence="3" id="KW-1185">Reference proteome</keyword>
<keyword evidence="2" id="KW-0378">Hydrolase</keyword>
<organism evidence="2 3">
    <name type="scientific">Paenibacillus residui</name>
    <dbReference type="NCBI Taxonomy" id="629724"/>
    <lineage>
        <taxon>Bacteria</taxon>
        <taxon>Bacillati</taxon>
        <taxon>Bacillota</taxon>
        <taxon>Bacilli</taxon>
        <taxon>Bacillales</taxon>
        <taxon>Paenibacillaceae</taxon>
        <taxon>Paenibacillus</taxon>
    </lineage>
</organism>
<sequence>MTTDRNGENKTCPYPDGHIVHKERLDRPATDVTAYKVTYASKGLLVKGYLLLPKRPYPLPGLLYCRGGIGRVGMVQLPRMTALAKLGYIVFAPFYRGNDGGWGKDEFGGEDRHDVFSAVALLHSLDETTGDPVSLIGFSRGAIMALLAARECSGIGPIVVWSGVSDLRLTYEERVDLRRMLKRVVGHPRKDAEKYKERSPVEWATHISHPILIIHGTEDDHVSPEHARRLARALEAAGKKYTLMLMQGLQHRFSQAEEQRTLREIHDWIRTHLKNGSQQ</sequence>
<evidence type="ECO:0000313" key="3">
    <source>
        <dbReference type="Proteomes" id="UP001597120"/>
    </source>
</evidence>
<comment type="caution">
    <text evidence="2">The sequence shown here is derived from an EMBL/GenBank/DDBJ whole genome shotgun (WGS) entry which is preliminary data.</text>
</comment>
<dbReference type="InterPro" id="IPR050261">
    <property type="entry name" value="FrsA_esterase"/>
</dbReference>
<dbReference type="PANTHER" id="PTHR22946">
    <property type="entry name" value="DIENELACTONE HYDROLASE DOMAIN-CONTAINING PROTEIN-RELATED"/>
    <property type="match status" value="1"/>
</dbReference>
<gene>
    <name evidence="2" type="ORF">ACFQ03_24195</name>
</gene>
<dbReference type="Proteomes" id="UP001597120">
    <property type="component" value="Unassembled WGS sequence"/>
</dbReference>
<proteinExistence type="predicted"/>
<dbReference type="GO" id="GO:0016787">
    <property type="term" value="F:hydrolase activity"/>
    <property type="evidence" value="ECO:0007669"/>
    <property type="project" value="UniProtKB-KW"/>
</dbReference>
<dbReference type="InterPro" id="IPR001375">
    <property type="entry name" value="Peptidase_S9_cat"/>
</dbReference>
<protein>
    <submittedName>
        <fullName evidence="2">Alpha/beta hydrolase family protein</fullName>
        <ecNumber evidence="2">3.4.-.-</ecNumber>
    </submittedName>
</protein>
<dbReference type="SUPFAM" id="SSF53474">
    <property type="entry name" value="alpha/beta-Hydrolases"/>
    <property type="match status" value="1"/>
</dbReference>
<feature type="domain" description="Peptidase S9 prolyl oligopeptidase catalytic" evidence="1">
    <location>
        <begin position="80"/>
        <end position="275"/>
    </location>
</feature>
<accession>A0ABW3DI03</accession>
<dbReference type="EMBL" id="JBHTIU010000104">
    <property type="protein sequence ID" value="MFD0872226.1"/>
    <property type="molecule type" value="Genomic_DNA"/>
</dbReference>
<evidence type="ECO:0000313" key="2">
    <source>
        <dbReference type="EMBL" id="MFD0872226.1"/>
    </source>
</evidence>
<name>A0ABW3DI03_9BACL</name>
<dbReference type="Pfam" id="PF00326">
    <property type="entry name" value="Peptidase_S9"/>
    <property type="match status" value="1"/>
</dbReference>
<dbReference type="Gene3D" id="3.40.50.1820">
    <property type="entry name" value="alpha/beta hydrolase"/>
    <property type="match status" value="1"/>
</dbReference>
<reference evidence="3" key="1">
    <citation type="journal article" date="2019" name="Int. J. Syst. Evol. Microbiol.">
        <title>The Global Catalogue of Microorganisms (GCM) 10K type strain sequencing project: providing services to taxonomists for standard genome sequencing and annotation.</title>
        <authorList>
            <consortium name="The Broad Institute Genomics Platform"/>
            <consortium name="The Broad Institute Genome Sequencing Center for Infectious Disease"/>
            <person name="Wu L."/>
            <person name="Ma J."/>
        </authorList>
    </citation>
    <scope>NUCLEOTIDE SEQUENCE [LARGE SCALE GENOMIC DNA]</scope>
    <source>
        <strain evidence="3">CCUG 57263</strain>
    </source>
</reference>
<dbReference type="InterPro" id="IPR029058">
    <property type="entry name" value="AB_hydrolase_fold"/>
</dbReference>
<dbReference type="EC" id="3.4.-.-" evidence="2"/>
<evidence type="ECO:0000259" key="1">
    <source>
        <dbReference type="Pfam" id="PF00326"/>
    </source>
</evidence>